<evidence type="ECO:0000256" key="4">
    <source>
        <dbReference type="ARBA" id="ARBA00022475"/>
    </source>
</evidence>
<feature type="domain" description="SEC7" evidence="12">
    <location>
        <begin position="185"/>
        <end position="410"/>
    </location>
</feature>
<dbReference type="Proteomes" id="UP000187013">
    <property type="component" value="Unassembled WGS sequence"/>
</dbReference>
<dbReference type="GO" id="GO:0005934">
    <property type="term" value="C:cellular bud tip"/>
    <property type="evidence" value="ECO:0007669"/>
    <property type="project" value="UniProtKB-SubCell"/>
</dbReference>
<name>A0A1Q2ZUZ0_ZYGRO</name>
<feature type="region of interest" description="Disordered" evidence="11">
    <location>
        <begin position="420"/>
        <end position="483"/>
    </location>
</feature>
<evidence type="ECO:0000313" key="14">
    <source>
        <dbReference type="Proteomes" id="UP000187013"/>
    </source>
</evidence>
<feature type="compositionally biased region" description="Basic and acidic residues" evidence="11">
    <location>
        <begin position="172"/>
        <end position="194"/>
    </location>
</feature>
<sequence length="833" mass="95656">MNNLSSQNIGTSLDFQESPGEFEEEEEREEDDSSEISSLPPLTQVATASPRMIVSPKMQNIHLIIQNEDNDSSEVNTPHEDWHANLGLGIQSQPLRNERNVEEHYRTRAKRQTILWAENQAEEDTMTQERVRAEAELQVKFEGARAKAEARAEAEASSRAGLSTGVNGANRTVEDTKSTGEQDEMTRKTAERERRLRAEKERLLIEEDARKKAVQVKLEKEKEEEEEGKAAAGRTTAAPETPEDQEAQRIAVEIVQGIYKKISHTEYANFLGTKENHRILKRFIILLEPLPNSLVLSLYKLVTRIYFIAEAQAIDRILEELSIRWTTTNPATHWGSHYNLCHIVLFSLLILNSDLHNAENNQPKFSKEEFTENTLFAVEKESSKSNFDLAQHEPGIREELGVYYEALKYMSLPLLKKDENKTNVRDSRDSKDTRIRIRRRNSKMSTRSQLNNSTENSSSDDDTSVISSSSPSARREPHYTSNWKFHHNKPLPRLYRKEPLDEVFVFSNGTSWCVDSGIKMNERDLASSSNNKSTAQRTTRSRIPSSAGGIFRWITRSKSKSLLHGNKSPVAFFDGNTKWINVRCRVCEGRIYVFKHYPPSMGPQNSMQDLDGMKKASDVYFVCSLYESLATLVQDNVVVNNNHEPSRRGDLDQRGNFTVIIPASLHRKKTLLEFQTSNVEEAQRFVQCVNFWAARLTPVPTAQFEIVSNEENGWSPQVLSGDLPIETLETLYLSDWRPLLSISHLYSEQENSTEETNMVDKIEVLESFAEYLQRTIDSHNTVKPLMISRWRRTRNFERAMDNWNKKYLYLNELNERTSVYLNALQLAQRSVKH</sequence>
<evidence type="ECO:0000256" key="11">
    <source>
        <dbReference type="SAM" id="MobiDB-lite"/>
    </source>
</evidence>
<dbReference type="GO" id="GO:0005935">
    <property type="term" value="C:cellular bud neck"/>
    <property type="evidence" value="ECO:0007669"/>
    <property type="project" value="UniProtKB-SubCell"/>
</dbReference>
<comment type="similarity">
    <text evidence="9">Belongs to the YEL1 family.</text>
</comment>
<evidence type="ECO:0000256" key="7">
    <source>
        <dbReference type="ARBA" id="ARBA00023136"/>
    </source>
</evidence>
<comment type="subcellular location">
    <subcellularLocation>
        <location evidence="2">Bud neck</location>
    </subcellularLocation>
    <subcellularLocation>
        <location evidence="8">Bud tip</location>
    </subcellularLocation>
    <subcellularLocation>
        <location evidence="1">Cell membrane</location>
        <topology evidence="1">Peripheral membrane protein</topology>
    </subcellularLocation>
    <subcellularLocation>
        <location evidence="3">Cytoplasm</location>
    </subcellularLocation>
</comment>
<evidence type="ECO:0000256" key="2">
    <source>
        <dbReference type="ARBA" id="ARBA00004266"/>
    </source>
</evidence>
<dbReference type="GO" id="GO:0005085">
    <property type="term" value="F:guanyl-nucleotide exchange factor activity"/>
    <property type="evidence" value="ECO:0007669"/>
    <property type="project" value="UniProtKB-KW"/>
</dbReference>
<keyword evidence="6" id="KW-0344">Guanine-nucleotide releasing factor</keyword>
<feature type="compositionally biased region" description="Acidic residues" evidence="11">
    <location>
        <begin position="20"/>
        <end position="34"/>
    </location>
</feature>
<organism evidence="13 14">
    <name type="scientific">Zygosaccharomyces rouxii</name>
    <dbReference type="NCBI Taxonomy" id="4956"/>
    <lineage>
        <taxon>Eukaryota</taxon>
        <taxon>Fungi</taxon>
        <taxon>Dikarya</taxon>
        <taxon>Ascomycota</taxon>
        <taxon>Saccharomycotina</taxon>
        <taxon>Saccharomycetes</taxon>
        <taxon>Saccharomycetales</taxon>
        <taxon>Saccharomycetaceae</taxon>
        <taxon>Zygosaccharomyces</taxon>
    </lineage>
</organism>
<accession>A0A1Q2ZUZ0</accession>
<evidence type="ECO:0000256" key="8">
    <source>
        <dbReference type="ARBA" id="ARBA00037853"/>
    </source>
</evidence>
<dbReference type="InterPro" id="IPR056468">
    <property type="entry name" value="PH_GEF_YEL1"/>
</dbReference>
<gene>
    <name evidence="13" type="ORF">ZYGR_0E01430</name>
</gene>
<evidence type="ECO:0000313" key="13">
    <source>
        <dbReference type="EMBL" id="GAV47128.1"/>
    </source>
</evidence>
<feature type="region of interest" description="Disordered" evidence="11">
    <location>
        <begin position="215"/>
        <end position="246"/>
    </location>
</feature>
<proteinExistence type="inferred from homology"/>
<feature type="compositionally biased region" description="Basic and acidic residues" evidence="11">
    <location>
        <begin position="420"/>
        <end position="435"/>
    </location>
</feature>
<evidence type="ECO:0000256" key="5">
    <source>
        <dbReference type="ARBA" id="ARBA00022490"/>
    </source>
</evidence>
<evidence type="ECO:0000259" key="12">
    <source>
        <dbReference type="PROSITE" id="PS50190"/>
    </source>
</evidence>
<dbReference type="OrthoDB" id="2157641at2759"/>
<dbReference type="GO" id="GO:0005737">
    <property type="term" value="C:cytoplasm"/>
    <property type="evidence" value="ECO:0007669"/>
    <property type="project" value="UniProtKB-SubCell"/>
</dbReference>
<evidence type="ECO:0000256" key="1">
    <source>
        <dbReference type="ARBA" id="ARBA00004202"/>
    </source>
</evidence>
<feature type="region of interest" description="Disordered" evidence="11">
    <location>
        <begin position="152"/>
        <end position="194"/>
    </location>
</feature>
<evidence type="ECO:0000256" key="9">
    <source>
        <dbReference type="ARBA" id="ARBA00038404"/>
    </source>
</evidence>
<dbReference type="PROSITE" id="PS50190">
    <property type="entry name" value="SEC7"/>
    <property type="match status" value="1"/>
</dbReference>
<dbReference type="SUPFAM" id="SSF48425">
    <property type="entry name" value="Sec7 domain"/>
    <property type="match status" value="1"/>
</dbReference>
<dbReference type="InterPro" id="IPR023394">
    <property type="entry name" value="Sec7_C_sf"/>
</dbReference>
<keyword evidence="7" id="KW-0472">Membrane</keyword>
<dbReference type="Gene3D" id="1.10.1000.11">
    <property type="entry name" value="Arf Nucleotide-binding Site Opener,domain 2"/>
    <property type="match status" value="1"/>
</dbReference>
<dbReference type="SMART" id="SM00222">
    <property type="entry name" value="Sec7"/>
    <property type="match status" value="1"/>
</dbReference>
<dbReference type="EMBL" id="BDGX01000005">
    <property type="protein sequence ID" value="GAV47128.1"/>
    <property type="molecule type" value="Genomic_DNA"/>
</dbReference>
<reference evidence="13 14" key="1">
    <citation type="submission" date="2016-08" db="EMBL/GenBank/DDBJ databases">
        <title>Draft genome sequence of allopolyploid Zygosaccharomyces rouxii.</title>
        <authorList>
            <person name="Watanabe J."/>
            <person name="Uehara K."/>
            <person name="Mogi Y."/>
            <person name="Tsukioka Y."/>
        </authorList>
    </citation>
    <scope>NUCLEOTIDE SEQUENCE [LARGE SCALE GENOMIC DNA]</scope>
    <source>
        <strain evidence="13 14">NBRC 110957</strain>
    </source>
</reference>
<comment type="caution">
    <text evidence="13">The sequence shown here is derived from an EMBL/GenBank/DDBJ whole genome shotgun (WGS) entry which is preliminary data.</text>
</comment>
<feature type="compositionally biased region" description="Polar residues" evidence="11">
    <location>
        <begin position="1"/>
        <end position="15"/>
    </location>
</feature>
<dbReference type="InterPro" id="IPR035999">
    <property type="entry name" value="Sec7_dom_sf"/>
</dbReference>
<dbReference type="GO" id="GO:0005886">
    <property type="term" value="C:plasma membrane"/>
    <property type="evidence" value="ECO:0007669"/>
    <property type="project" value="UniProtKB-SubCell"/>
</dbReference>
<dbReference type="eggNOG" id="KOG0929">
    <property type="taxonomic scope" value="Eukaryota"/>
</dbReference>
<keyword evidence="4" id="KW-1003">Cell membrane</keyword>
<evidence type="ECO:0000256" key="3">
    <source>
        <dbReference type="ARBA" id="ARBA00004496"/>
    </source>
</evidence>
<feature type="compositionally biased region" description="Low complexity" evidence="11">
    <location>
        <begin position="230"/>
        <end position="240"/>
    </location>
</feature>
<keyword evidence="5" id="KW-0963">Cytoplasm</keyword>
<evidence type="ECO:0000256" key="10">
    <source>
        <dbReference type="ARBA" id="ARBA00040041"/>
    </source>
</evidence>
<evidence type="ECO:0000256" key="6">
    <source>
        <dbReference type="ARBA" id="ARBA00022658"/>
    </source>
</evidence>
<dbReference type="AlphaFoldDB" id="A0A1Q2ZUZ0"/>
<dbReference type="InterPro" id="IPR000904">
    <property type="entry name" value="Sec7_dom"/>
</dbReference>
<feature type="region of interest" description="Disordered" evidence="11">
    <location>
        <begin position="1"/>
        <end position="51"/>
    </location>
</feature>
<protein>
    <recommendedName>
        <fullName evidence="10">Guanine-nucleotide exchange factor YEL1</fullName>
    </recommendedName>
</protein>
<dbReference type="Pfam" id="PF01369">
    <property type="entry name" value="Sec7"/>
    <property type="match status" value="1"/>
</dbReference>
<dbReference type="GO" id="GO:0032012">
    <property type="term" value="P:regulation of ARF protein signal transduction"/>
    <property type="evidence" value="ECO:0007669"/>
    <property type="project" value="InterPro"/>
</dbReference>
<dbReference type="Pfam" id="PF23633">
    <property type="entry name" value="PH_GEF_YEL1"/>
    <property type="match status" value="1"/>
</dbReference>